<keyword evidence="2" id="KW-1185">Reference proteome</keyword>
<proteinExistence type="predicted"/>
<sequence length="113" mass="12546">MNEQKSTADGETDPVLSGSCQIDEQMSKVPQMVERSVHIWRCRNDMNEQKSTADGSHHRLNNKWGRVALTDPCVSVVGDGAERATCSRSSRFGFNDVIMQVFGSGYTIIIKPL</sequence>
<reference evidence="1 2" key="1">
    <citation type="journal article" date="2019" name="Sci. Rep.">
        <title>Orb-weaving spider Araneus ventricosus genome elucidates the spidroin gene catalogue.</title>
        <authorList>
            <person name="Kono N."/>
            <person name="Nakamura H."/>
            <person name="Ohtoshi R."/>
            <person name="Moran D.A.P."/>
            <person name="Shinohara A."/>
            <person name="Yoshida Y."/>
            <person name="Fujiwara M."/>
            <person name="Mori M."/>
            <person name="Tomita M."/>
            <person name="Arakawa K."/>
        </authorList>
    </citation>
    <scope>NUCLEOTIDE SEQUENCE [LARGE SCALE GENOMIC DNA]</scope>
</reference>
<dbReference type="EMBL" id="BGPR01013282">
    <property type="protein sequence ID" value="GBN59954.1"/>
    <property type="molecule type" value="Genomic_DNA"/>
</dbReference>
<evidence type="ECO:0000313" key="2">
    <source>
        <dbReference type="Proteomes" id="UP000499080"/>
    </source>
</evidence>
<evidence type="ECO:0000313" key="1">
    <source>
        <dbReference type="EMBL" id="GBN59954.1"/>
    </source>
</evidence>
<dbReference type="Proteomes" id="UP000499080">
    <property type="component" value="Unassembled WGS sequence"/>
</dbReference>
<gene>
    <name evidence="1" type="ORF">AVEN_164459_1</name>
</gene>
<protein>
    <submittedName>
        <fullName evidence="1">Uncharacterized protein</fullName>
    </submittedName>
</protein>
<name>A0A4Y2Q910_ARAVE</name>
<accession>A0A4Y2Q910</accession>
<dbReference type="AlphaFoldDB" id="A0A4Y2Q910"/>
<comment type="caution">
    <text evidence="1">The sequence shown here is derived from an EMBL/GenBank/DDBJ whole genome shotgun (WGS) entry which is preliminary data.</text>
</comment>
<organism evidence="1 2">
    <name type="scientific">Araneus ventricosus</name>
    <name type="common">Orbweaver spider</name>
    <name type="synonym">Epeira ventricosa</name>
    <dbReference type="NCBI Taxonomy" id="182803"/>
    <lineage>
        <taxon>Eukaryota</taxon>
        <taxon>Metazoa</taxon>
        <taxon>Ecdysozoa</taxon>
        <taxon>Arthropoda</taxon>
        <taxon>Chelicerata</taxon>
        <taxon>Arachnida</taxon>
        <taxon>Araneae</taxon>
        <taxon>Araneomorphae</taxon>
        <taxon>Entelegynae</taxon>
        <taxon>Araneoidea</taxon>
        <taxon>Araneidae</taxon>
        <taxon>Araneus</taxon>
    </lineage>
</organism>